<accession>A1DHI8</accession>
<protein>
    <submittedName>
        <fullName evidence="1">Uncharacterized protein</fullName>
    </submittedName>
</protein>
<dbReference type="EMBL" id="DS027696">
    <property type="protein sequence ID" value="EAW18845.1"/>
    <property type="molecule type" value="Genomic_DNA"/>
</dbReference>
<reference evidence="2" key="1">
    <citation type="journal article" date="2008" name="PLoS Genet.">
        <title>Genomic islands in the pathogenic filamentous fungus Aspergillus fumigatus.</title>
        <authorList>
            <person name="Fedorova N.D."/>
            <person name="Khaldi N."/>
            <person name="Joardar V.S."/>
            <person name="Maiti R."/>
            <person name="Amedeo P."/>
            <person name="Anderson M.J."/>
            <person name="Crabtree J."/>
            <person name="Silva J.C."/>
            <person name="Badger J.H."/>
            <person name="Albarraq A."/>
            <person name="Angiuoli S."/>
            <person name="Bussey H."/>
            <person name="Bowyer P."/>
            <person name="Cotty P.J."/>
            <person name="Dyer P.S."/>
            <person name="Egan A."/>
            <person name="Galens K."/>
            <person name="Fraser-Liggett C.M."/>
            <person name="Haas B.J."/>
            <person name="Inman J.M."/>
            <person name="Kent R."/>
            <person name="Lemieux S."/>
            <person name="Malavazi I."/>
            <person name="Orvis J."/>
            <person name="Roemer T."/>
            <person name="Ronning C.M."/>
            <person name="Sundaram J.P."/>
            <person name="Sutton G."/>
            <person name="Turner G."/>
            <person name="Venter J.C."/>
            <person name="White O.R."/>
            <person name="Whitty B.R."/>
            <person name="Youngman P."/>
            <person name="Wolfe K.H."/>
            <person name="Goldman G.H."/>
            <person name="Wortman J.R."/>
            <person name="Jiang B."/>
            <person name="Denning D.W."/>
            <person name="Nierman W.C."/>
        </authorList>
    </citation>
    <scope>NUCLEOTIDE SEQUENCE [LARGE SCALE GENOMIC DNA]</scope>
    <source>
        <strain evidence="2">ATCC 1020 / DSM 3700 / CBS 544.65 / FGSC A1164 / JCM 1740 / NRRL 181 / WB 181</strain>
    </source>
</reference>
<dbReference type="AlphaFoldDB" id="A1DHI8"/>
<dbReference type="HOGENOM" id="CLU_1586935_0_0_1"/>
<name>A1DHI8_NEOFI</name>
<dbReference type="Proteomes" id="UP000006702">
    <property type="component" value="Unassembled WGS sequence"/>
</dbReference>
<dbReference type="eggNOG" id="ENOG502RKYQ">
    <property type="taxonomic scope" value="Eukaryota"/>
</dbReference>
<sequence length="168" mass="18657">MGISGDVLPDANAPMVFDALRDAGIPVNQSIDPRGSHARDVGPEYGTIFHQWQLDRQLMDRLYNAGFVDVDTFNSAGYTPLMINPFYVTADALLQRAGWLVSKGAEMTKCVPGTSISAIHLRTFRVIRNTRDGRDSDTARDIYRFGPYTHVLQEGVYATSKPMFVEAI</sequence>
<dbReference type="KEGG" id="nfi:NFIA_088010"/>
<dbReference type="VEuPathDB" id="FungiDB:NFIA_088010"/>
<evidence type="ECO:0000313" key="1">
    <source>
        <dbReference type="EMBL" id="EAW18845.1"/>
    </source>
</evidence>
<dbReference type="GeneID" id="4587300"/>
<dbReference type="OrthoDB" id="1577640at2759"/>
<dbReference type="RefSeq" id="XP_001260742.1">
    <property type="nucleotide sequence ID" value="XM_001260741.1"/>
</dbReference>
<evidence type="ECO:0000313" key="2">
    <source>
        <dbReference type="Proteomes" id="UP000006702"/>
    </source>
</evidence>
<proteinExistence type="predicted"/>
<organism evidence="1 2">
    <name type="scientific">Neosartorya fischeri (strain ATCC 1020 / DSM 3700 / CBS 544.65 / FGSC A1164 / JCM 1740 / NRRL 181 / WB 181)</name>
    <name type="common">Aspergillus fischerianus</name>
    <dbReference type="NCBI Taxonomy" id="331117"/>
    <lineage>
        <taxon>Eukaryota</taxon>
        <taxon>Fungi</taxon>
        <taxon>Dikarya</taxon>
        <taxon>Ascomycota</taxon>
        <taxon>Pezizomycotina</taxon>
        <taxon>Eurotiomycetes</taxon>
        <taxon>Eurotiomycetidae</taxon>
        <taxon>Eurotiales</taxon>
        <taxon>Aspergillaceae</taxon>
        <taxon>Aspergillus</taxon>
        <taxon>Aspergillus subgen. Fumigati</taxon>
    </lineage>
</organism>
<keyword evidence="2" id="KW-1185">Reference proteome</keyword>
<gene>
    <name evidence="1" type="ORF">NFIA_088010</name>
</gene>